<feature type="domain" description="AMP-dependent synthetase/ligase" evidence="1">
    <location>
        <begin position="75"/>
        <end position="269"/>
    </location>
</feature>
<organism evidence="2 3">
    <name type="scientific">Heliophilum fasciatum</name>
    <dbReference type="NCBI Taxonomy" id="35700"/>
    <lineage>
        <taxon>Bacteria</taxon>
        <taxon>Bacillati</taxon>
        <taxon>Bacillota</taxon>
        <taxon>Clostridia</taxon>
        <taxon>Eubacteriales</taxon>
        <taxon>Heliobacteriaceae</taxon>
        <taxon>Heliophilum</taxon>
    </lineage>
</organism>
<dbReference type="Gene3D" id="3.40.50.12780">
    <property type="entry name" value="N-terminal domain of ligase-like"/>
    <property type="match status" value="1"/>
</dbReference>
<protein>
    <submittedName>
        <fullName evidence="2">Phenylacetate-CoA ligase</fullName>
    </submittedName>
</protein>
<dbReference type="Pfam" id="PF00501">
    <property type="entry name" value="AMP-binding"/>
    <property type="match status" value="1"/>
</dbReference>
<evidence type="ECO:0000259" key="1">
    <source>
        <dbReference type="Pfam" id="PF00501"/>
    </source>
</evidence>
<dbReference type="Proteomes" id="UP000294813">
    <property type="component" value="Unassembled WGS sequence"/>
</dbReference>
<reference evidence="2 3" key="1">
    <citation type="submission" date="2019-03" db="EMBL/GenBank/DDBJ databases">
        <title>Genomic Encyclopedia of Type Strains, Phase IV (KMG-IV): sequencing the most valuable type-strain genomes for metagenomic binning, comparative biology and taxonomic classification.</title>
        <authorList>
            <person name="Goeker M."/>
        </authorList>
    </citation>
    <scope>NUCLEOTIDE SEQUENCE [LARGE SCALE GENOMIC DNA]</scope>
    <source>
        <strain evidence="2 3">DSM 11170</strain>
    </source>
</reference>
<dbReference type="GO" id="GO:0016874">
    <property type="term" value="F:ligase activity"/>
    <property type="evidence" value="ECO:0007669"/>
    <property type="project" value="UniProtKB-KW"/>
</dbReference>
<dbReference type="InterPro" id="IPR000873">
    <property type="entry name" value="AMP-dep_synth/lig_dom"/>
</dbReference>
<keyword evidence="2" id="KW-0436">Ligase</keyword>
<gene>
    <name evidence="2" type="ORF">EDD73_10130</name>
</gene>
<name>A0A4R2S0C4_9FIRM</name>
<dbReference type="OrthoDB" id="580775at2"/>
<evidence type="ECO:0000313" key="3">
    <source>
        <dbReference type="Proteomes" id="UP000294813"/>
    </source>
</evidence>
<dbReference type="PANTHER" id="PTHR43845:SF1">
    <property type="entry name" value="BLR5969 PROTEIN"/>
    <property type="match status" value="1"/>
</dbReference>
<comment type="caution">
    <text evidence="2">The sequence shown here is derived from an EMBL/GenBank/DDBJ whole genome shotgun (WGS) entry which is preliminary data.</text>
</comment>
<dbReference type="PANTHER" id="PTHR43845">
    <property type="entry name" value="BLR5969 PROTEIN"/>
    <property type="match status" value="1"/>
</dbReference>
<sequence length="426" mass="47551">MTSVNQPQLTALNQAIARARQAPFYHDRLPAEELTDLHQLKTLPLVTKDDLRQQSPWGLLATDRRQLRQYHESFGTTGTPVSTWLTSADLADNAWQVNQCGIDFRPGDRVLIRYPYALSLIAHMIHRAAQQKGATVIAASSRNTITPFARVIQLMQKLDITVLAALPMQAILLAETAAMLGKDSRSDFPALRAIEVGGELLTPRKRRWIEDLWQVPVIELYGMTEAGTCLADCGNGRLHLIEDHFIIELLDDNWQTEVPDGQIGNLVITTITEKATPLIRFRTDDRARKILSPCACGRGAAYELRGRRHDLITIAGQELDLWDLDELVGTLPGHHLWVAGPSGPPSKGLSGNILHLVIEETVDPLPPDWTAQLQARVPFPLQLTAVPYGTLYNRQNLLSTAEVGKPRYLFTAEEMDEQAYRSCTRL</sequence>
<accession>A0A4R2S0C4</accession>
<dbReference type="RefSeq" id="WP_131917607.1">
    <property type="nucleotide sequence ID" value="NZ_JAOQNU010000001.1"/>
</dbReference>
<proteinExistence type="predicted"/>
<dbReference type="SUPFAM" id="SSF56801">
    <property type="entry name" value="Acetyl-CoA synthetase-like"/>
    <property type="match status" value="1"/>
</dbReference>
<dbReference type="InterPro" id="IPR042099">
    <property type="entry name" value="ANL_N_sf"/>
</dbReference>
<keyword evidence="3" id="KW-1185">Reference proteome</keyword>
<evidence type="ECO:0000313" key="2">
    <source>
        <dbReference type="EMBL" id="TCP68869.1"/>
    </source>
</evidence>
<dbReference type="AlphaFoldDB" id="A0A4R2S0C4"/>
<dbReference type="EMBL" id="SLXT01000001">
    <property type="protein sequence ID" value="TCP68869.1"/>
    <property type="molecule type" value="Genomic_DNA"/>
</dbReference>